<dbReference type="AlphaFoldDB" id="A0A2N4UVZ5"/>
<sequence length="147" mass="17187">MIINATTITNEVSVILQTLYDYTVIAIHYLPVIKPYFVGIMEYLKPILVPVVPVYVTYKLALKFLDKKKLVKELLTTYRDLEFFYALEKEHVELHKLYINKSMKNTARDNVRNAENKVLSINNTPAKLKIKIANLEELDKKLQFPKK</sequence>
<comment type="caution">
    <text evidence="1">The sequence shown here is derived from an EMBL/GenBank/DDBJ whole genome shotgun (WGS) entry which is preliminary data.</text>
</comment>
<dbReference type="GeneID" id="69966981"/>
<evidence type="ECO:0000313" key="2">
    <source>
        <dbReference type="Proteomes" id="UP000234420"/>
    </source>
</evidence>
<accession>A0A2N4UVZ5</accession>
<dbReference type="RefSeq" id="WP_101767392.1">
    <property type="nucleotide sequence ID" value="NZ_BPPU01000003.1"/>
</dbReference>
<dbReference type="EMBL" id="NPIB01000002">
    <property type="protein sequence ID" value="PLC59189.1"/>
    <property type="molecule type" value="Genomic_DNA"/>
</dbReference>
<protein>
    <submittedName>
        <fullName evidence="1">Uncharacterized protein</fullName>
    </submittedName>
</protein>
<organism evidence="1 2">
    <name type="scientific">Photobacterium carnosum</name>
    <dbReference type="NCBI Taxonomy" id="2023717"/>
    <lineage>
        <taxon>Bacteria</taxon>
        <taxon>Pseudomonadati</taxon>
        <taxon>Pseudomonadota</taxon>
        <taxon>Gammaproteobacteria</taxon>
        <taxon>Vibrionales</taxon>
        <taxon>Vibrionaceae</taxon>
        <taxon>Photobacterium</taxon>
    </lineage>
</organism>
<proteinExistence type="predicted"/>
<name>A0A2N4UVZ5_9GAMM</name>
<keyword evidence="2" id="KW-1185">Reference proteome</keyword>
<reference evidence="1 2" key="1">
    <citation type="journal article" date="2018" name="Syst. Appl. Microbiol.">
        <title>Photobacterium carnosum sp. nov., isolated from spoiled modified atmosphere packaged poultry meat.</title>
        <authorList>
            <person name="Hilgarth M."/>
            <person name="Fuertes S."/>
            <person name="Ehrmann M."/>
            <person name="Vogel R.F."/>
        </authorList>
    </citation>
    <scope>NUCLEOTIDE SEQUENCE [LARGE SCALE GENOMIC DNA]</scope>
    <source>
        <strain evidence="1 2">TMW 2.2021</strain>
    </source>
</reference>
<dbReference type="Proteomes" id="UP000234420">
    <property type="component" value="Unassembled WGS sequence"/>
</dbReference>
<evidence type="ECO:0000313" key="1">
    <source>
        <dbReference type="EMBL" id="PLC59189.1"/>
    </source>
</evidence>
<gene>
    <name evidence="1" type="ORF">CIK00_02695</name>
</gene>